<accession>A0ABT2IJB5</accession>
<comment type="caution">
    <text evidence="2">The sequence shown here is derived from an EMBL/GenBank/DDBJ whole genome shotgun (WGS) entry which is preliminary data.</text>
</comment>
<reference evidence="2" key="1">
    <citation type="submission" date="2022-08" db="EMBL/GenBank/DDBJ databases">
        <title>Chryseobacterium antibioticum,isolated from the rhizosphere soil of Pyrola in Tibet.</title>
        <authorList>
            <person name="Kan Y."/>
        </authorList>
    </citation>
    <scope>NUCLEOTIDE SEQUENCE</scope>
    <source>
        <strain evidence="2">Pc2-12</strain>
    </source>
</reference>
<dbReference type="Proteomes" id="UP001142057">
    <property type="component" value="Unassembled WGS sequence"/>
</dbReference>
<organism evidence="2 3">
    <name type="scientific">Chryseobacterium pyrolae</name>
    <dbReference type="NCBI Taxonomy" id="2987481"/>
    <lineage>
        <taxon>Bacteria</taxon>
        <taxon>Pseudomonadati</taxon>
        <taxon>Bacteroidota</taxon>
        <taxon>Flavobacteriia</taxon>
        <taxon>Flavobacteriales</taxon>
        <taxon>Weeksellaceae</taxon>
        <taxon>Chryseobacterium group</taxon>
        <taxon>Chryseobacterium</taxon>
    </lineage>
</organism>
<protein>
    <recommendedName>
        <fullName evidence="4">DUF4890 domain-containing protein</fullName>
    </recommendedName>
</protein>
<keyword evidence="3" id="KW-1185">Reference proteome</keyword>
<gene>
    <name evidence="2" type="ORF">NZD88_14460</name>
</gene>
<feature type="region of interest" description="Disordered" evidence="1">
    <location>
        <begin position="153"/>
        <end position="173"/>
    </location>
</feature>
<sequence length="173" mass="20478">MKKILFTLFIMYGFGLNAQNAQITDYDWKKMDPKQRKEVINNLSPEERKELLKKFRNNMVLENLEIDASDKTEFTQLYNEYLENQKQIKGQFNPNFNPETLSDDEAKAKLQQSFDVGQKLLDNRKKYADKMQQVIPCQKVLKLFQTEGMMRDKMNERKPHSGHDNTARPKQNP</sequence>
<evidence type="ECO:0000313" key="3">
    <source>
        <dbReference type="Proteomes" id="UP001142057"/>
    </source>
</evidence>
<dbReference type="RefSeq" id="WP_259830068.1">
    <property type="nucleotide sequence ID" value="NZ_JANZQH010000006.1"/>
</dbReference>
<proteinExistence type="predicted"/>
<feature type="compositionally biased region" description="Basic and acidic residues" evidence="1">
    <location>
        <begin position="153"/>
        <end position="167"/>
    </location>
</feature>
<evidence type="ECO:0000256" key="1">
    <source>
        <dbReference type="SAM" id="MobiDB-lite"/>
    </source>
</evidence>
<name>A0ABT2IJB5_9FLAO</name>
<dbReference type="EMBL" id="JANZQH010000006">
    <property type="protein sequence ID" value="MCT2408748.1"/>
    <property type="molecule type" value="Genomic_DNA"/>
</dbReference>
<evidence type="ECO:0000313" key="2">
    <source>
        <dbReference type="EMBL" id="MCT2408748.1"/>
    </source>
</evidence>
<evidence type="ECO:0008006" key="4">
    <source>
        <dbReference type="Google" id="ProtNLM"/>
    </source>
</evidence>